<dbReference type="VEuPathDB" id="MicrosporidiaDB:NAPIS_ORF00496"/>
<evidence type="ECO:0000313" key="2">
    <source>
        <dbReference type="Proteomes" id="UP000053780"/>
    </source>
</evidence>
<accession>T0MLR0</accession>
<keyword evidence="2" id="KW-1185">Reference proteome</keyword>
<dbReference type="AlphaFoldDB" id="T0MLR0"/>
<gene>
    <name evidence="1" type="ORF">NAPIS_ORF00496</name>
</gene>
<evidence type="ECO:0000313" key="1">
    <source>
        <dbReference type="EMBL" id="EQB61930.1"/>
    </source>
</evidence>
<proteinExistence type="predicted"/>
<sequence>MDYYDELIEVQEFKKSKAYKALEIPLPTIIGNVTFINKTKIIQDSYNTTTFKDNVCTNMQNTATTAKTHSVVDSHKNSHLGFSFVADIPSVMAQYTNEDQQLLTKYIRFHSLRDLCDVFLSRPEAKLIKYCEGTTYTKVGQLWKVEKENKIVRALIAKGSTDFFTPALSLVESEPSLAEYRTMTVTFLRRIESNSTLNYLENLCLLKLSDQDFEKRLDNNLSILPFPNGY</sequence>
<dbReference type="HOGENOM" id="CLU_1205083_0_0_1"/>
<dbReference type="Proteomes" id="UP000053780">
    <property type="component" value="Unassembled WGS sequence"/>
</dbReference>
<dbReference type="EMBL" id="KE647062">
    <property type="protein sequence ID" value="EQB61930.1"/>
    <property type="molecule type" value="Genomic_DNA"/>
</dbReference>
<protein>
    <submittedName>
        <fullName evidence="1">Uncharacterized protein</fullName>
    </submittedName>
</protein>
<reference evidence="1 2" key="1">
    <citation type="journal article" date="2013" name="BMC Genomics">
        <title>Genome sequencing and comparative genomics of honey bee microsporidia, Nosema apis reveal novel insights into host-parasite interactions.</title>
        <authorList>
            <person name="Chen Yp."/>
            <person name="Pettis J.S."/>
            <person name="Zhao Y."/>
            <person name="Liu X."/>
            <person name="Tallon L.J."/>
            <person name="Sadzewicz L.D."/>
            <person name="Li R."/>
            <person name="Zheng H."/>
            <person name="Huang S."/>
            <person name="Zhang X."/>
            <person name="Hamilton M.C."/>
            <person name="Pernal S.F."/>
            <person name="Melathopoulos A.P."/>
            <person name="Yan X."/>
            <person name="Evans J.D."/>
        </authorList>
    </citation>
    <scope>NUCLEOTIDE SEQUENCE [LARGE SCALE GENOMIC DNA]</scope>
    <source>
        <strain evidence="1 2">BRL 01</strain>
    </source>
</reference>
<name>T0MLR0_9MICR</name>
<organism evidence="1 2">
    <name type="scientific">Vairimorpha apis BRL 01</name>
    <dbReference type="NCBI Taxonomy" id="1037528"/>
    <lineage>
        <taxon>Eukaryota</taxon>
        <taxon>Fungi</taxon>
        <taxon>Fungi incertae sedis</taxon>
        <taxon>Microsporidia</taxon>
        <taxon>Nosematidae</taxon>
        <taxon>Vairimorpha</taxon>
    </lineage>
</organism>